<feature type="non-terminal residue" evidence="2">
    <location>
        <position position="649"/>
    </location>
</feature>
<feature type="domain" description="DUF7507" evidence="1">
    <location>
        <begin position="1"/>
        <end position="37"/>
    </location>
</feature>
<sequence>SVTVTATYTITQEDLNAGSVTNTASASTTYGSNTVTSDTDNKTANADQTPAIKLTKTAEPSEYYTAGEEIEYTFVVTNKGNVTLYNVVVYDETLEVEIGTLVSLAPGASEIFKYTYTTTEADLSNGSFTNTATATGDYTDAEGMAQSVSDSDEATITAVYDPSISITKTGQYEDSNGDGFYTIGDRVNYEFVVANTGNVDLLDVVVTDLNPAVVIENGGVIGTLTVGQTVTLMGYYEITEAELISGTFVNTATATGYFNDQPYTDSDDDTQDFKIVDLKVTKTAVAVNGKEDPLTYSKVGDVITYTITVENIGNWPINRNLMQVLDPLATTGPTYVPLNGEMNPPVLQPGEIWTYTATYVITEADLVEGSFTNTAFVKVISGNEEYEFSDDETVNVTPMPELTLTKESDLEGMYVLGEKIEYTFVVTNTGNVPLTNVTVSDPLFDLSFGPIAELAAGASATYTYIYTVTQADVDAGSIVNTATASGYFGNDEYTDEATETVYTEQTPSIALTKTSDVEEGEFYVLDQEIEYTFVVTNDGNVTLTDVTVSDPLFDLSFGPFTLAPGTSATYTYTYTVTQADVDAGSIVNTATASGYFGSDEYTEEATATVYAELTPALSIAKSITLGGTYMEVGDVVEYSYVITNSGNVE</sequence>
<dbReference type="OrthoDB" id="904955at2"/>
<feature type="non-terminal residue" evidence="2">
    <location>
        <position position="1"/>
    </location>
</feature>
<reference evidence="3" key="1">
    <citation type="submission" date="2016-10" db="EMBL/GenBank/DDBJ databases">
        <authorList>
            <person name="Varghese N."/>
            <person name="Submissions S."/>
        </authorList>
    </citation>
    <scope>NUCLEOTIDE SEQUENCE [LARGE SCALE GENOMIC DNA]</scope>
    <source>
        <strain evidence="3">DSM 19315</strain>
    </source>
</reference>
<accession>A0A1I2XZ64</accession>
<feature type="domain" description="DUF7507" evidence="1">
    <location>
        <begin position="162"/>
        <end position="262"/>
    </location>
</feature>
<dbReference type="PANTHER" id="PTHR34819:SF3">
    <property type="entry name" value="CELL SURFACE PROTEIN"/>
    <property type="match status" value="1"/>
</dbReference>
<dbReference type="PANTHER" id="PTHR34819">
    <property type="entry name" value="LARGE CYSTEINE-RICH PERIPLASMIC PROTEIN OMCB"/>
    <property type="match status" value="1"/>
</dbReference>
<dbReference type="InterPro" id="IPR055354">
    <property type="entry name" value="DUF7507"/>
</dbReference>
<dbReference type="STRING" id="435880.SAMN04487988_1281"/>
<feature type="domain" description="DUF7507" evidence="1">
    <location>
        <begin position="400"/>
        <end position="489"/>
    </location>
</feature>
<dbReference type="EMBL" id="FOPC01000028">
    <property type="protein sequence ID" value="SFH18016.1"/>
    <property type="molecule type" value="Genomic_DNA"/>
</dbReference>
<evidence type="ECO:0000313" key="3">
    <source>
        <dbReference type="Proteomes" id="UP000199642"/>
    </source>
</evidence>
<feature type="domain" description="DUF7507" evidence="1">
    <location>
        <begin position="506"/>
        <end position="596"/>
    </location>
</feature>
<protein>
    <submittedName>
        <fullName evidence="2">Conserved repeat domain-containing protein</fullName>
    </submittedName>
</protein>
<proteinExistence type="predicted"/>
<feature type="domain" description="DUF7507" evidence="1">
    <location>
        <begin position="49"/>
        <end position="141"/>
    </location>
</feature>
<dbReference type="Pfam" id="PF24346">
    <property type="entry name" value="DUF7507"/>
    <property type="match status" value="6"/>
</dbReference>
<feature type="domain" description="DUF7507" evidence="1">
    <location>
        <begin position="286"/>
        <end position="379"/>
    </location>
</feature>
<dbReference type="Proteomes" id="UP000199642">
    <property type="component" value="Unassembled WGS sequence"/>
</dbReference>
<dbReference type="AlphaFoldDB" id="A0A1I2XZ64"/>
<evidence type="ECO:0000259" key="1">
    <source>
        <dbReference type="Pfam" id="PF24346"/>
    </source>
</evidence>
<name>A0A1I2XZ64_9BACT</name>
<keyword evidence="3" id="KW-1185">Reference proteome</keyword>
<dbReference type="InterPro" id="IPR051172">
    <property type="entry name" value="Chlamydia_OmcB"/>
</dbReference>
<dbReference type="InterPro" id="IPR047589">
    <property type="entry name" value="DUF11_rpt"/>
</dbReference>
<dbReference type="NCBIfam" id="TIGR01451">
    <property type="entry name" value="B_ant_repeat"/>
    <property type="match status" value="5"/>
</dbReference>
<evidence type="ECO:0000313" key="2">
    <source>
        <dbReference type="EMBL" id="SFH18016.1"/>
    </source>
</evidence>
<dbReference type="Gene3D" id="2.60.40.10">
    <property type="entry name" value="Immunoglobulins"/>
    <property type="match status" value="3"/>
</dbReference>
<dbReference type="InterPro" id="IPR013783">
    <property type="entry name" value="Ig-like_fold"/>
</dbReference>
<organism evidence="2 3">
    <name type="scientific">Algoriphagus hitonicola</name>
    <dbReference type="NCBI Taxonomy" id="435880"/>
    <lineage>
        <taxon>Bacteria</taxon>
        <taxon>Pseudomonadati</taxon>
        <taxon>Bacteroidota</taxon>
        <taxon>Cytophagia</taxon>
        <taxon>Cytophagales</taxon>
        <taxon>Cyclobacteriaceae</taxon>
        <taxon>Algoriphagus</taxon>
    </lineage>
</organism>
<gene>
    <name evidence="2" type="ORF">SAMN04487988_1281</name>
</gene>